<evidence type="ECO:0000259" key="5">
    <source>
        <dbReference type="PROSITE" id="PS51078"/>
    </source>
</evidence>
<keyword evidence="3" id="KW-0804">Transcription</keyword>
<gene>
    <name evidence="6" type="ORF">ACFOU2_17295</name>
</gene>
<dbReference type="InterPro" id="IPR036390">
    <property type="entry name" value="WH_DNA-bd_sf"/>
</dbReference>
<dbReference type="InterPro" id="IPR050707">
    <property type="entry name" value="HTH_MetabolicPath_Reg"/>
</dbReference>
<keyword evidence="1" id="KW-0805">Transcription regulation</keyword>
<dbReference type="InterPro" id="IPR014757">
    <property type="entry name" value="Tscrpt_reg_IclR_C"/>
</dbReference>
<dbReference type="Pfam" id="PF01614">
    <property type="entry name" value="IclR_C"/>
    <property type="match status" value="1"/>
</dbReference>
<dbReference type="SMART" id="SM00346">
    <property type="entry name" value="HTH_ICLR"/>
    <property type="match status" value="1"/>
</dbReference>
<feature type="domain" description="IclR-ED" evidence="5">
    <location>
        <begin position="72"/>
        <end position="255"/>
    </location>
</feature>
<evidence type="ECO:0000313" key="6">
    <source>
        <dbReference type="EMBL" id="MFC3885127.1"/>
    </source>
</evidence>
<evidence type="ECO:0000256" key="2">
    <source>
        <dbReference type="ARBA" id="ARBA00023125"/>
    </source>
</evidence>
<keyword evidence="7" id="KW-1185">Reference proteome</keyword>
<feature type="domain" description="HTH iclR-type" evidence="4">
    <location>
        <begin position="9"/>
        <end position="71"/>
    </location>
</feature>
<dbReference type="InterPro" id="IPR029016">
    <property type="entry name" value="GAF-like_dom_sf"/>
</dbReference>
<evidence type="ECO:0000313" key="7">
    <source>
        <dbReference type="Proteomes" id="UP001595752"/>
    </source>
</evidence>
<organism evidence="6 7">
    <name type="scientific">Bacillus songklensis</name>
    <dbReference type="NCBI Taxonomy" id="1069116"/>
    <lineage>
        <taxon>Bacteria</taxon>
        <taxon>Bacillati</taxon>
        <taxon>Bacillota</taxon>
        <taxon>Bacilli</taxon>
        <taxon>Bacillales</taxon>
        <taxon>Bacillaceae</taxon>
        <taxon>Bacillus</taxon>
    </lineage>
</organism>
<proteinExistence type="predicted"/>
<dbReference type="RefSeq" id="WP_377917233.1">
    <property type="nucleotide sequence ID" value="NZ_JBHRZT010000068.1"/>
</dbReference>
<dbReference type="EMBL" id="JBHRZT010000068">
    <property type="protein sequence ID" value="MFC3885127.1"/>
    <property type="molecule type" value="Genomic_DNA"/>
</dbReference>
<dbReference type="PROSITE" id="PS51077">
    <property type="entry name" value="HTH_ICLR"/>
    <property type="match status" value="1"/>
</dbReference>
<keyword evidence="2" id="KW-0238">DNA-binding</keyword>
<dbReference type="PANTHER" id="PTHR30136:SF35">
    <property type="entry name" value="HTH-TYPE TRANSCRIPTIONAL REGULATOR RV1719"/>
    <property type="match status" value="1"/>
</dbReference>
<evidence type="ECO:0000256" key="3">
    <source>
        <dbReference type="ARBA" id="ARBA00023163"/>
    </source>
</evidence>
<dbReference type="Gene3D" id="3.30.450.40">
    <property type="match status" value="1"/>
</dbReference>
<dbReference type="InterPro" id="IPR036388">
    <property type="entry name" value="WH-like_DNA-bd_sf"/>
</dbReference>
<dbReference type="PANTHER" id="PTHR30136">
    <property type="entry name" value="HELIX-TURN-HELIX TRANSCRIPTIONAL REGULATOR, ICLR FAMILY"/>
    <property type="match status" value="1"/>
</dbReference>
<dbReference type="InterPro" id="IPR005471">
    <property type="entry name" value="Tscrpt_reg_IclR_N"/>
</dbReference>
<dbReference type="SUPFAM" id="SSF55781">
    <property type="entry name" value="GAF domain-like"/>
    <property type="match status" value="1"/>
</dbReference>
<protein>
    <submittedName>
        <fullName evidence="6">IclR family transcriptional regulator</fullName>
    </submittedName>
</protein>
<evidence type="ECO:0000259" key="4">
    <source>
        <dbReference type="PROSITE" id="PS51077"/>
    </source>
</evidence>
<dbReference type="Gene3D" id="1.10.10.10">
    <property type="entry name" value="Winged helix-like DNA-binding domain superfamily/Winged helix DNA-binding domain"/>
    <property type="match status" value="1"/>
</dbReference>
<accession>A0ABV8B666</accession>
<evidence type="ECO:0000256" key="1">
    <source>
        <dbReference type="ARBA" id="ARBA00023015"/>
    </source>
</evidence>
<dbReference type="SUPFAM" id="SSF46785">
    <property type="entry name" value="Winged helix' DNA-binding domain"/>
    <property type="match status" value="1"/>
</dbReference>
<sequence>MRELNIEPIRAVERAIQILNCFSFERPDLSIEEIIEKTKLAKATVYRLLWTMERNGLIQYDQKENRYRLGYKSLEYGGIVLENLDIRREADPYLHELHELTGHSVILAVRQGDTVQYLLRYDSDEGFQPRNFIGRRRILHNGALGILLLAYMQADFIEELLNRYPLEPHTPNTVVDKEQFLHRLREIRKEGIFVDVDETFIGFTAIAVPIYGGKDNVIAVLGISGPSFKMEGESRERLIKQIKEAAMKVSQRMGHII</sequence>
<dbReference type="PROSITE" id="PS51078">
    <property type="entry name" value="ICLR_ED"/>
    <property type="match status" value="1"/>
</dbReference>
<dbReference type="Proteomes" id="UP001595752">
    <property type="component" value="Unassembled WGS sequence"/>
</dbReference>
<dbReference type="Pfam" id="PF09339">
    <property type="entry name" value="HTH_IclR"/>
    <property type="match status" value="1"/>
</dbReference>
<reference evidence="7" key="1">
    <citation type="journal article" date="2019" name="Int. J. Syst. Evol. Microbiol.">
        <title>The Global Catalogue of Microorganisms (GCM) 10K type strain sequencing project: providing services to taxonomists for standard genome sequencing and annotation.</title>
        <authorList>
            <consortium name="The Broad Institute Genomics Platform"/>
            <consortium name="The Broad Institute Genome Sequencing Center for Infectious Disease"/>
            <person name="Wu L."/>
            <person name="Ma J."/>
        </authorList>
    </citation>
    <scope>NUCLEOTIDE SEQUENCE [LARGE SCALE GENOMIC DNA]</scope>
    <source>
        <strain evidence="7">CCUG 61889</strain>
    </source>
</reference>
<comment type="caution">
    <text evidence="6">The sequence shown here is derived from an EMBL/GenBank/DDBJ whole genome shotgun (WGS) entry which is preliminary data.</text>
</comment>
<name>A0ABV8B666_9BACI</name>